<dbReference type="Proteomes" id="UP000003042">
    <property type="component" value="Unassembled WGS sequence"/>
</dbReference>
<feature type="transmembrane region" description="Helical" evidence="1">
    <location>
        <begin position="27"/>
        <end position="47"/>
    </location>
</feature>
<evidence type="ECO:0000313" key="2">
    <source>
        <dbReference type="EMBL" id="EDS94160.1"/>
    </source>
</evidence>
<protein>
    <submittedName>
        <fullName evidence="2">Uncharacterized protein</fullName>
    </submittedName>
</protein>
<sequence>MILNVKNIDFYNRKELKNERHKINVNYFNGIWIFAKCALSILSIHYVNNMSR</sequence>
<organism evidence="2 3">
    <name type="scientific">Escherichia albertii (strain TW07627)</name>
    <dbReference type="NCBI Taxonomy" id="502347"/>
    <lineage>
        <taxon>Bacteria</taxon>
        <taxon>Pseudomonadati</taxon>
        <taxon>Pseudomonadota</taxon>
        <taxon>Gammaproteobacteria</taxon>
        <taxon>Enterobacterales</taxon>
        <taxon>Enterobacteriaceae</taxon>
        <taxon>Escherichia</taxon>
    </lineage>
</organism>
<evidence type="ECO:0000313" key="3">
    <source>
        <dbReference type="Proteomes" id="UP000003042"/>
    </source>
</evidence>
<evidence type="ECO:0000256" key="1">
    <source>
        <dbReference type="SAM" id="Phobius"/>
    </source>
</evidence>
<name>A0ABC9NUX2_ESCAT</name>
<dbReference type="EMBL" id="ABKX01000001">
    <property type="protein sequence ID" value="EDS94160.1"/>
    <property type="molecule type" value="Genomic_DNA"/>
</dbReference>
<keyword evidence="1" id="KW-0472">Membrane</keyword>
<dbReference type="AlphaFoldDB" id="A0ABC9NUX2"/>
<proteinExistence type="predicted"/>
<comment type="caution">
    <text evidence="2">The sequence shown here is derived from an EMBL/GenBank/DDBJ whole genome shotgun (WGS) entry which is preliminary data.</text>
</comment>
<reference evidence="2 3" key="1">
    <citation type="submission" date="2008-02" db="EMBL/GenBank/DDBJ databases">
        <title>Annotation of Escherichia albertii TW07627.</title>
        <authorList>
            <person name="Sutton G."/>
            <person name="Whittam T.S."/>
            <person name="Sebastian Y."/>
        </authorList>
    </citation>
    <scope>NUCLEOTIDE SEQUENCE [LARGE SCALE GENOMIC DNA]</scope>
    <source>
        <strain evidence="2 3">TW07627</strain>
    </source>
</reference>
<gene>
    <name evidence="2" type="ORF">ESCAB7627_0493</name>
</gene>
<keyword evidence="1" id="KW-0812">Transmembrane</keyword>
<keyword evidence="1" id="KW-1133">Transmembrane helix</keyword>
<accession>A0ABC9NUX2</accession>